<accession>A0ABX4JP22</accession>
<evidence type="ECO:0000313" key="3">
    <source>
        <dbReference type="Proteomes" id="UP000219914"/>
    </source>
</evidence>
<dbReference type="Pfam" id="PF01526">
    <property type="entry name" value="DDE_Tnp_Tn3"/>
    <property type="match status" value="1"/>
</dbReference>
<proteinExistence type="predicted"/>
<evidence type="ECO:0000259" key="1">
    <source>
        <dbReference type="Pfam" id="PF01526"/>
    </source>
</evidence>
<keyword evidence="3" id="KW-1185">Reference proteome</keyword>
<feature type="domain" description="Tn3 transposase DDE" evidence="1">
    <location>
        <begin position="38"/>
        <end position="123"/>
    </location>
</feature>
<protein>
    <recommendedName>
        <fullName evidence="1">Tn3 transposase DDE domain-containing protein</fullName>
    </recommendedName>
</protein>
<reference evidence="2 3" key="1">
    <citation type="submission" date="2017-09" db="EMBL/GenBank/DDBJ databases">
        <title>Comparative genomics of rhizobia isolated from Phaseolus vulgaris in China.</title>
        <authorList>
            <person name="Tong W."/>
        </authorList>
    </citation>
    <scope>NUCLEOTIDE SEQUENCE [LARGE SCALE GENOMIC DNA]</scope>
    <source>
        <strain evidence="2 3">FH14</strain>
    </source>
</reference>
<dbReference type="InterPro" id="IPR002513">
    <property type="entry name" value="Tn3_Tnp_DDE_dom"/>
</dbReference>
<sequence length="208" mass="23060">MKRPVSSPVCIMARVSISRSTTPTLAEPPVTSSLSALLWRFRFCLSMRDFPDRHLIPIEPTGNYPHLAPFLGKIVRAHISREHCDNVLRLVASLESGHVAPSPMLRALAAYERQNQLDVASSENRQSGANLVHAGSARKSGTRRTAALGLLDPIMAQASGKLAKLDVEIGMMRHDRNAAFVRCDSPQQPREEVRIVVREHANRVRMVD</sequence>
<name>A0ABX4JP22_9HYPH</name>
<comment type="caution">
    <text evidence="2">The sequence shown here is derived from an EMBL/GenBank/DDBJ whole genome shotgun (WGS) entry which is preliminary data.</text>
</comment>
<evidence type="ECO:0000313" key="2">
    <source>
        <dbReference type="EMBL" id="PDT21833.1"/>
    </source>
</evidence>
<organism evidence="2 3">
    <name type="scientific">Rhizobium hidalgonense</name>
    <dbReference type="NCBI Taxonomy" id="1538159"/>
    <lineage>
        <taxon>Bacteria</taxon>
        <taxon>Pseudomonadati</taxon>
        <taxon>Pseudomonadota</taxon>
        <taxon>Alphaproteobacteria</taxon>
        <taxon>Hyphomicrobiales</taxon>
        <taxon>Rhizobiaceae</taxon>
        <taxon>Rhizobium/Agrobacterium group</taxon>
        <taxon>Rhizobium</taxon>
    </lineage>
</organism>
<dbReference type="EMBL" id="NWSY01000015">
    <property type="protein sequence ID" value="PDT21833.1"/>
    <property type="molecule type" value="Genomic_DNA"/>
</dbReference>
<gene>
    <name evidence="2" type="ORF">CO674_20000</name>
</gene>
<dbReference type="Proteomes" id="UP000219914">
    <property type="component" value="Unassembled WGS sequence"/>
</dbReference>